<dbReference type="GO" id="GO:0008270">
    <property type="term" value="F:zinc ion binding"/>
    <property type="evidence" value="ECO:0007669"/>
    <property type="project" value="TreeGrafter"/>
</dbReference>
<dbReference type="STRING" id="1867952.MTBPR1_80073"/>
<dbReference type="RefSeq" id="WP_069190024.1">
    <property type="nucleotide sequence ID" value="NZ_FLYE01000047.1"/>
</dbReference>
<dbReference type="EMBL" id="FLYE01000047">
    <property type="protein sequence ID" value="SCA58019.1"/>
    <property type="molecule type" value="Genomic_DNA"/>
</dbReference>
<dbReference type="Gene3D" id="3.40.140.10">
    <property type="entry name" value="Cytidine Deaminase, domain 2"/>
    <property type="match status" value="1"/>
</dbReference>
<keyword evidence="2" id="KW-0479">Metal-binding</keyword>
<dbReference type="GO" id="GO:0006508">
    <property type="term" value="P:proteolysis"/>
    <property type="evidence" value="ECO:0007669"/>
    <property type="project" value="UniProtKB-KW"/>
</dbReference>
<dbReference type="OrthoDB" id="9802958at2"/>
<gene>
    <name evidence="7" type="ORF">MTBPR1_80073</name>
</gene>
<dbReference type="GO" id="GO:0008235">
    <property type="term" value="F:metalloexopeptidase activity"/>
    <property type="evidence" value="ECO:0007669"/>
    <property type="project" value="TreeGrafter"/>
</dbReference>
<dbReference type="PANTHER" id="PTHR34858">
    <property type="entry name" value="CYSO-CYSTEINE PEPTIDASE"/>
    <property type="match status" value="1"/>
</dbReference>
<dbReference type="Proteomes" id="UP000231658">
    <property type="component" value="Unassembled WGS sequence"/>
</dbReference>
<evidence type="ECO:0000256" key="3">
    <source>
        <dbReference type="ARBA" id="ARBA00022801"/>
    </source>
</evidence>
<dbReference type="Pfam" id="PF14464">
    <property type="entry name" value="Prok-JAB"/>
    <property type="match status" value="1"/>
</dbReference>
<dbReference type="PANTHER" id="PTHR34858:SF1">
    <property type="entry name" value="CYSO-CYSTEINE PEPTIDASE"/>
    <property type="match status" value="1"/>
</dbReference>
<feature type="domain" description="JAB" evidence="6">
    <location>
        <begin position="6"/>
        <end position="113"/>
    </location>
</feature>
<dbReference type="CDD" id="cd08070">
    <property type="entry name" value="MPN_like"/>
    <property type="match status" value="1"/>
</dbReference>
<keyword evidence="8" id="KW-1185">Reference proteome</keyword>
<evidence type="ECO:0000256" key="1">
    <source>
        <dbReference type="ARBA" id="ARBA00022670"/>
    </source>
</evidence>
<evidence type="ECO:0000256" key="2">
    <source>
        <dbReference type="ARBA" id="ARBA00022723"/>
    </source>
</evidence>
<accession>A0A1C3RLF0</accession>
<evidence type="ECO:0000313" key="8">
    <source>
        <dbReference type="Proteomes" id="UP000231658"/>
    </source>
</evidence>
<evidence type="ECO:0000313" key="7">
    <source>
        <dbReference type="EMBL" id="SCA58019.1"/>
    </source>
</evidence>
<keyword evidence="5" id="KW-0482">Metalloprotease</keyword>
<dbReference type="InterPro" id="IPR051929">
    <property type="entry name" value="VirAsm_ModProt"/>
</dbReference>
<dbReference type="InterPro" id="IPR028090">
    <property type="entry name" value="JAB_dom_prok"/>
</dbReference>
<evidence type="ECO:0000256" key="4">
    <source>
        <dbReference type="ARBA" id="ARBA00022833"/>
    </source>
</evidence>
<reference evidence="7 8" key="1">
    <citation type="submission" date="2016-07" db="EMBL/GenBank/DDBJ databases">
        <authorList>
            <person name="Lefevre C.T."/>
        </authorList>
    </citation>
    <scope>NUCLEOTIDE SEQUENCE [LARGE SCALE GENOMIC DNA]</scope>
    <source>
        <strain evidence="7">PR1</strain>
    </source>
</reference>
<dbReference type="SUPFAM" id="SSF102712">
    <property type="entry name" value="JAB1/MPN domain"/>
    <property type="match status" value="1"/>
</dbReference>
<keyword evidence="4" id="KW-0862">Zinc</keyword>
<evidence type="ECO:0000256" key="5">
    <source>
        <dbReference type="ARBA" id="ARBA00023049"/>
    </source>
</evidence>
<evidence type="ECO:0000259" key="6">
    <source>
        <dbReference type="Pfam" id="PF14464"/>
    </source>
</evidence>
<keyword evidence="3" id="KW-0378">Hydrolase</keyword>
<sequence length="129" mass="14857">MILSQADFDRLLDFTKQAHPEECCGLIVGDGETVERLMPSANISTGDKTKSFELDPKVRFELIRESGERSLMGFYHSHPNGNPFPSKTDRSMVYEPELLWVITTCKEIKAFRFNETNQDFEEIPIRVKL</sequence>
<dbReference type="AlphaFoldDB" id="A0A1C3RLF0"/>
<proteinExistence type="predicted"/>
<organism evidence="7 8">
    <name type="scientific">Candidatus Terasakiella magnetica</name>
    <dbReference type="NCBI Taxonomy" id="1867952"/>
    <lineage>
        <taxon>Bacteria</taxon>
        <taxon>Pseudomonadati</taxon>
        <taxon>Pseudomonadota</taxon>
        <taxon>Alphaproteobacteria</taxon>
        <taxon>Rhodospirillales</taxon>
        <taxon>Terasakiellaceae</taxon>
        <taxon>Terasakiella</taxon>
    </lineage>
</organism>
<keyword evidence="1" id="KW-0645">Protease</keyword>
<protein>
    <submittedName>
        <fullName evidence="7">Putative Mov34/MPN/PAD-1</fullName>
    </submittedName>
</protein>
<name>A0A1C3RLF0_9PROT</name>